<dbReference type="CDD" id="cd07906">
    <property type="entry name" value="Adenylation_DNA_ligase_LigD_LigC"/>
    <property type="match status" value="1"/>
</dbReference>
<dbReference type="PROSITE" id="PS50160">
    <property type="entry name" value="DNA_LIGASE_A3"/>
    <property type="match status" value="1"/>
</dbReference>
<comment type="similarity">
    <text evidence="21">In the C-terminal section; belongs to the ATP-dependent DNA ligase family.</text>
</comment>
<dbReference type="InterPro" id="IPR014143">
    <property type="entry name" value="NHEJ_ligase_prk"/>
</dbReference>
<accession>A0ABP8W4D0</accession>
<evidence type="ECO:0000256" key="5">
    <source>
        <dbReference type="ARBA" id="ARBA00022695"/>
    </source>
</evidence>
<evidence type="ECO:0000256" key="4">
    <source>
        <dbReference type="ARBA" id="ARBA00022679"/>
    </source>
</evidence>
<dbReference type="NCBIfam" id="TIGR02779">
    <property type="entry name" value="NHEJ_ligase_lig"/>
    <property type="match status" value="1"/>
</dbReference>
<dbReference type="Gene3D" id="3.90.920.10">
    <property type="entry name" value="DNA primase, PRIM domain"/>
    <property type="match status" value="1"/>
</dbReference>
<dbReference type="InterPro" id="IPR012340">
    <property type="entry name" value="NA-bd_OB-fold"/>
</dbReference>
<keyword evidence="18" id="KW-0511">Multifunctional enzyme</keyword>
<organism evidence="25 26">
    <name type="scientific">Pseudonocardia yuanmonensis</name>
    <dbReference type="NCBI Taxonomy" id="1095914"/>
    <lineage>
        <taxon>Bacteria</taxon>
        <taxon>Bacillati</taxon>
        <taxon>Actinomycetota</taxon>
        <taxon>Actinomycetes</taxon>
        <taxon>Pseudonocardiales</taxon>
        <taxon>Pseudonocardiaceae</taxon>
        <taxon>Pseudonocardia</taxon>
    </lineage>
</organism>
<keyword evidence="17" id="KW-0464">Manganese</keyword>
<keyword evidence="13" id="KW-0239">DNA-directed DNA polymerase</keyword>
<evidence type="ECO:0000256" key="2">
    <source>
        <dbReference type="ARBA" id="ARBA00012727"/>
    </source>
</evidence>
<evidence type="ECO:0000256" key="12">
    <source>
        <dbReference type="ARBA" id="ARBA00022840"/>
    </source>
</evidence>
<evidence type="ECO:0000256" key="23">
    <source>
        <dbReference type="SAM" id="MobiDB-lite"/>
    </source>
</evidence>
<dbReference type="InterPro" id="IPR014145">
    <property type="entry name" value="LigD_pol_dom"/>
</dbReference>
<dbReference type="SUPFAM" id="SSF50249">
    <property type="entry name" value="Nucleic acid-binding proteins"/>
    <property type="match status" value="1"/>
</dbReference>
<dbReference type="RefSeq" id="WP_345378949.1">
    <property type="nucleotide sequence ID" value="NZ_BAABIC010000003.1"/>
</dbReference>
<evidence type="ECO:0000256" key="6">
    <source>
        <dbReference type="ARBA" id="ARBA00022722"/>
    </source>
</evidence>
<evidence type="ECO:0000313" key="25">
    <source>
        <dbReference type="EMBL" id="GAA4680608.1"/>
    </source>
</evidence>
<dbReference type="InterPro" id="IPR012310">
    <property type="entry name" value="DNA_ligase_ATP-dep_cent"/>
</dbReference>
<keyword evidence="10" id="KW-0378">Hydrolase</keyword>
<evidence type="ECO:0000256" key="21">
    <source>
        <dbReference type="ARBA" id="ARBA00049981"/>
    </source>
</evidence>
<name>A0ABP8W4D0_9PSEU</name>
<dbReference type="PANTHER" id="PTHR42705">
    <property type="entry name" value="BIFUNCTIONAL NON-HOMOLOGOUS END JOINING PROTEIN LIGD"/>
    <property type="match status" value="1"/>
</dbReference>
<dbReference type="Gene3D" id="3.30.1490.70">
    <property type="match status" value="1"/>
</dbReference>
<evidence type="ECO:0000256" key="3">
    <source>
        <dbReference type="ARBA" id="ARBA00022598"/>
    </source>
</evidence>
<dbReference type="CDD" id="cd07971">
    <property type="entry name" value="OBF_DNA_ligase_LigD"/>
    <property type="match status" value="1"/>
</dbReference>
<evidence type="ECO:0000256" key="11">
    <source>
        <dbReference type="ARBA" id="ARBA00022839"/>
    </source>
</evidence>
<evidence type="ECO:0000259" key="24">
    <source>
        <dbReference type="PROSITE" id="PS50160"/>
    </source>
</evidence>
<evidence type="ECO:0000256" key="7">
    <source>
        <dbReference type="ARBA" id="ARBA00022723"/>
    </source>
</evidence>
<keyword evidence="4" id="KW-0808">Transferase</keyword>
<feature type="region of interest" description="Disordered" evidence="23">
    <location>
        <begin position="1"/>
        <end position="23"/>
    </location>
</feature>
<evidence type="ECO:0000256" key="17">
    <source>
        <dbReference type="ARBA" id="ARBA00023211"/>
    </source>
</evidence>
<gene>
    <name evidence="25" type="ORF">GCM10023215_12550</name>
</gene>
<comment type="caution">
    <text evidence="25">The sequence shown here is derived from an EMBL/GenBank/DDBJ whole genome shotgun (WGS) entry which is preliminary data.</text>
</comment>
<dbReference type="PROSITE" id="PS00697">
    <property type="entry name" value="DNA_LIGASE_A1"/>
    <property type="match status" value="1"/>
</dbReference>
<dbReference type="Pfam" id="PF21686">
    <property type="entry name" value="LigD_Prim-Pol"/>
    <property type="match status" value="1"/>
</dbReference>
<evidence type="ECO:0000256" key="9">
    <source>
        <dbReference type="ARBA" id="ARBA00022763"/>
    </source>
</evidence>
<keyword evidence="7" id="KW-0479">Metal-binding</keyword>
<feature type="compositionally biased region" description="Basic residues" evidence="23">
    <location>
        <begin position="1"/>
        <end position="10"/>
    </location>
</feature>
<feature type="domain" description="ATP-dependent DNA ligase family profile" evidence="24">
    <location>
        <begin position="121"/>
        <end position="246"/>
    </location>
</feature>
<dbReference type="InterPro" id="IPR012309">
    <property type="entry name" value="DNA_ligase_ATP-dep_C"/>
</dbReference>
<dbReference type="InterPro" id="IPR052171">
    <property type="entry name" value="NHEJ_LigD"/>
</dbReference>
<evidence type="ECO:0000256" key="13">
    <source>
        <dbReference type="ARBA" id="ARBA00022932"/>
    </source>
</evidence>
<keyword evidence="15" id="KW-0233">DNA recombination</keyword>
<evidence type="ECO:0000256" key="22">
    <source>
        <dbReference type="ARBA" id="ARBA00049990"/>
    </source>
</evidence>
<keyword evidence="3" id="KW-0436">Ligase</keyword>
<feature type="compositionally biased region" description="Pro residues" evidence="23">
    <location>
        <begin position="357"/>
        <end position="368"/>
    </location>
</feature>
<dbReference type="EC" id="6.5.1.1" evidence="2"/>
<protein>
    <recommendedName>
        <fullName evidence="2">DNA ligase (ATP)</fullName>
        <ecNumber evidence="2">6.5.1.1</ecNumber>
    </recommendedName>
    <alternativeName>
        <fullName evidence="19">NHEJ DNA polymerase</fullName>
    </alternativeName>
</protein>
<dbReference type="Pfam" id="PF01068">
    <property type="entry name" value="DNA_ligase_A_M"/>
    <property type="match status" value="1"/>
</dbReference>
<keyword evidence="11" id="KW-0269">Exonuclease</keyword>
<comment type="cofactor">
    <cofactor evidence="1">
        <name>Mn(2+)</name>
        <dbReference type="ChEBI" id="CHEBI:29035"/>
    </cofactor>
</comment>
<sequence>MSARPRRAPGAHRSAAGAAPGDDAELRPMLATAGQPPVDPGWAVEFKWDGVRALVVVEDGAVRLVSRNGNDVTGGYPELVAAVPTDRDLVLDGEIVALDATGRPDFGLLQHRMHVRTPPPALLASVPVELYLFDVLRVDGERLLRESYDARRERLDELGPQEWEGVSVPPSFTDVTPAQALEVARQHRLEGIVAKRRTSRYEPGRRSAAWVKTALFHSQEVVLGGWTPGRGNRGSTLGSLLLGARDTEGRLRYVGNVGTGFTEATLRALLDTMAPLRRATSPFDETVPREQARGVTWLEPRLVGEVEYRTLTHDGKLRHSVWRGLRTDREPEEIVLPALSGGDPLPAVVRERGAPVPSLPPSPSPTPPTDADGDRPADVVTPEELAALDLLGRTGTWEVGGRELALTNLDTVLFPGAREAPLTKRDVIRHYAGVAPYLVPYLRDRPVDLHRYPDGVDGPGFRQKEVPSHAPEWLRRWRNPDADPGETQVHAVVDSAAALVWMANLGALELHPWTSRLPEVHRPTWALIDIDPGTHSTFADVLVLARLYRAALDHLGVRAAPKVTGIRGVQIWVPIRAGYTFADTRRWVERLSKAVGRTVPELVTWEWYTDRRSDLIRLDYTQNAINRTLVAPFSARPAPDAPVSVPIEWDELDDPDLRPDRWTVRTLPERLARHGDPLRPLIGLAQALPPL</sequence>
<keyword evidence="26" id="KW-1185">Reference proteome</keyword>
<comment type="catalytic activity">
    <reaction evidence="20">
        <text>ATP + (deoxyribonucleotide)n-3'-hydroxyl + 5'-phospho-(deoxyribonucleotide)m = (deoxyribonucleotide)n+m + AMP + diphosphate.</text>
        <dbReference type="EC" id="6.5.1.1"/>
    </reaction>
</comment>
<keyword evidence="12" id="KW-0067">ATP-binding</keyword>
<evidence type="ECO:0000256" key="1">
    <source>
        <dbReference type="ARBA" id="ARBA00001936"/>
    </source>
</evidence>
<evidence type="ECO:0000256" key="19">
    <source>
        <dbReference type="ARBA" id="ARBA00029943"/>
    </source>
</evidence>
<evidence type="ECO:0000256" key="18">
    <source>
        <dbReference type="ARBA" id="ARBA00023268"/>
    </source>
</evidence>
<feature type="compositionally biased region" description="Low complexity" evidence="23">
    <location>
        <begin position="11"/>
        <end position="21"/>
    </location>
</feature>
<evidence type="ECO:0000256" key="10">
    <source>
        <dbReference type="ARBA" id="ARBA00022801"/>
    </source>
</evidence>
<evidence type="ECO:0000256" key="8">
    <source>
        <dbReference type="ARBA" id="ARBA00022741"/>
    </source>
</evidence>
<evidence type="ECO:0000256" key="20">
    <source>
        <dbReference type="ARBA" id="ARBA00034003"/>
    </source>
</evidence>
<keyword evidence="8" id="KW-0547">Nucleotide-binding</keyword>
<dbReference type="Pfam" id="PF04679">
    <property type="entry name" value="DNA_ligase_A_C"/>
    <property type="match status" value="1"/>
</dbReference>
<evidence type="ECO:0000313" key="26">
    <source>
        <dbReference type="Proteomes" id="UP001500325"/>
    </source>
</evidence>
<keyword evidence="14" id="KW-0238">DNA-binding</keyword>
<evidence type="ECO:0000256" key="15">
    <source>
        <dbReference type="ARBA" id="ARBA00023172"/>
    </source>
</evidence>
<dbReference type="Gene3D" id="2.40.50.140">
    <property type="entry name" value="Nucleic acid-binding proteins"/>
    <property type="match status" value="1"/>
</dbReference>
<dbReference type="InterPro" id="IPR016059">
    <property type="entry name" value="DNA_ligase_ATP-dep_CS"/>
</dbReference>
<dbReference type="InterPro" id="IPR014146">
    <property type="entry name" value="LigD_ligase_dom"/>
</dbReference>
<keyword evidence="5" id="KW-0548">Nucleotidyltransferase</keyword>
<comment type="similarity">
    <text evidence="22">In the N-terminal section; belongs to the LigD polymerase family.</text>
</comment>
<feature type="region of interest" description="Disordered" evidence="23">
    <location>
        <begin position="337"/>
        <end position="377"/>
    </location>
</feature>
<dbReference type="PANTHER" id="PTHR42705:SF2">
    <property type="entry name" value="BIFUNCTIONAL NON-HOMOLOGOUS END JOINING PROTEIN LIGD"/>
    <property type="match status" value="1"/>
</dbReference>
<dbReference type="SUPFAM" id="SSF56091">
    <property type="entry name" value="DNA ligase/mRNA capping enzyme, catalytic domain"/>
    <property type="match status" value="1"/>
</dbReference>
<keyword evidence="16" id="KW-0234">DNA repair</keyword>
<keyword evidence="9" id="KW-0227">DNA damage</keyword>
<reference evidence="26" key="1">
    <citation type="journal article" date="2019" name="Int. J. Syst. Evol. Microbiol.">
        <title>The Global Catalogue of Microorganisms (GCM) 10K type strain sequencing project: providing services to taxonomists for standard genome sequencing and annotation.</title>
        <authorList>
            <consortium name="The Broad Institute Genomics Platform"/>
            <consortium name="The Broad Institute Genome Sequencing Center for Infectious Disease"/>
            <person name="Wu L."/>
            <person name="Ma J."/>
        </authorList>
    </citation>
    <scope>NUCLEOTIDE SEQUENCE [LARGE SCALE GENOMIC DNA]</scope>
    <source>
        <strain evidence="26">JCM 18055</strain>
    </source>
</reference>
<proteinExistence type="inferred from homology"/>
<dbReference type="NCBIfam" id="TIGR02776">
    <property type="entry name" value="NHEJ_ligase_prk"/>
    <property type="match status" value="1"/>
</dbReference>
<evidence type="ECO:0000256" key="16">
    <source>
        <dbReference type="ARBA" id="ARBA00023204"/>
    </source>
</evidence>
<keyword evidence="6" id="KW-0540">Nuclease</keyword>
<dbReference type="Proteomes" id="UP001500325">
    <property type="component" value="Unassembled WGS sequence"/>
</dbReference>
<dbReference type="EMBL" id="BAABIC010000003">
    <property type="protein sequence ID" value="GAA4680608.1"/>
    <property type="molecule type" value="Genomic_DNA"/>
</dbReference>
<evidence type="ECO:0000256" key="14">
    <source>
        <dbReference type="ARBA" id="ARBA00023125"/>
    </source>
</evidence>
<dbReference type="Gene3D" id="3.30.470.30">
    <property type="entry name" value="DNA ligase/mRNA capping enzyme"/>
    <property type="match status" value="1"/>
</dbReference>